<gene>
    <name evidence="4" type="ORF">M0811_01770</name>
</gene>
<reference evidence="4" key="1">
    <citation type="submission" date="2022-10" db="EMBL/GenBank/DDBJ databases">
        <title>Novel sulphate-reducing endosymbionts in the free-living metamonad Anaeramoeba.</title>
        <authorList>
            <person name="Jerlstrom-Hultqvist J."/>
            <person name="Cepicka I."/>
            <person name="Gallot-Lavallee L."/>
            <person name="Salas-Leiva D."/>
            <person name="Curtis B.A."/>
            <person name="Zahonova K."/>
            <person name="Pipaliya S."/>
            <person name="Dacks J."/>
            <person name="Roger A.J."/>
        </authorList>
    </citation>
    <scope>NUCLEOTIDE SEQUENCE</scope>
    <source>
        <strain evidence="4">BMAN</strain>
    </source>
</reference>
<keyword evidence="1" id="KW-0479">Metal-binding</keyword>
<evidence type="ECO:0000313" key="4">
    <source>
        <dbReference type="EMBL" id="KAJ5070789.1"/>
    </source>
</evidence>
<evidence type="ECO:0000313" key="5">
    <source>
        <dbReference type="Proteomes" id="UP001149090"/>
    </source>
</evidence>
<keyword evidence="2" id="KW-0175">Coiled coil</keyword>
<sequence length="231" mass="27195">MGNNNSKQAHKIYTKSTGIYEKIKWNENTVKKRIFKKELAPLYPPESNKTETTREECPICFYFYPTINLTNCCQHSICSECFLQITPNEPTKDNLCPFCQKPNFTVKYTGNRPKEEVLREEENQKQIEQANKKAQIRESRIRKQNKEVFKKIVNEQLPRQKQQAKIMQIMEENNANSFKTNSSPLPIISDNFHHIQVFDDVFDQTISRSIDESDLNYNQLQKTLELSLHVK</sequence>
<keyword evidence="5" id="KW-1185">Reference proteome</keyword>
<evidence type="ECO:0000256" key="2">
    <source>
        <dbReference type="SAM" id="Coils"/>
    </source>
</evidence>
<feature type="coiled-coil region" evidence="2">
    <location>
        <begin position="117"/>
        <end position="147"/>
    </location>
</feature>
<proteinExistence type="predicted"/>
<dbReference type="AlphaFoldDB" id="A0A9Q0LE92"/>
<dbReference type="InterPro" id="IPR001841">
    <property type="entry name" value="Znf_RING"/>
</dbReference>
<comment type="caution">
    <text evidence="4">The sequence shown here is derived from an EMBL/GenBank/DDBJ whole genome shotgun (WGS) entry which is preliminary data.</text>
</comment>
<keyword evidence="1" id="KW-0862">Zinc</keyword>
<dbReference type="GO" id="GO:0005737">
    <property type="term" value="C:cytoplasm"/>
    <property type="evidence" value="ECO:0007669"/>
    <property type="project" value="TreeGrafter"/>
</dbReference>
<dbReference type="GO" id="GO:0008270">
    <property type="term" value="F:zinc ion binding"/>
    <property type="evidence" value="ECO:0007669"/>
    <property type="project" value="UniProtKB-KW"/>
</dbReference>
<dbReference type="PANTHER" id="PTHR31315:SF1">
    <property type="entry name" value="PROTEIN SIP5"/>
    <property type="match status" value="1"/>
</dbReference>
<dbReference type="EMBL" id="JAPDFW010000092">
    <property type="protein sequence ID" value="KAJ5070789.1"/>
    <property type="molecule type" value="Genomic_DNA"/>
</dbReference>
<keyword evidence="1" id="KW-0863">Zinc-finger</keyword>
<dbReference type="OrthoDB" id="21471at2759"/>
<dbReference type="PROSITE" id="PS50089">
    <property type="entry name" value="ZF_RING_2"/>
    <property type="match status" value="1"/>
</dbReference>
<dbReference type="Gene3D" id="3.30.40.10">
    <property type="entry name" value="Zinc/RING finger domain, C3HC4 (zinc finger)"/>
    <property type="match status" value="1"/>
</dbReference>
<dbReference type="SUPFAM" id="SSF57850">
    <property type="entry name" value="RING/U-box"/>
    <property type="match status" value="1"/>
</dbReference>
<evidence type="ECO:0000256" key="1">
    <source>
        <dbReference type="PROSITE-ProRule" id="PRU00175"/>
    </source>
</evidence>
<dbReference type="Proteomes" id="UP001149090">
    <property type="component" value="Unassembled WGS sequence"/>
</dbReference>
<organism evidence="4 5">
    <name type="scientific">Anaeramoeba ignava</name>
    <name type="common">Anaerobic marine amoeba</name>
    <dbReference type="NCBI Taxonomy" id="1746090"/>
    <lineage>
        <taxon>Eukaryota</taxon>
        <taxon>Metamonada</taxon>
        <taxon>Anaeramoebidae</taxon>
        <taxon>Anaeramoeba</taxon>
    </lineage>
</organism>
<dbReference type="InterPro" id="IPR013083">
    <property type="entry name" value="Znf_RING/FYVE/PHD"/>
</dbReference>
<feature type="domain" description="RING-type" evidence="3">
    <location>
        <begin position="57"/>
        <end position="100"/>
    </location>
</feature>
<accession>A0A9Q0LE92</accession>
<name>A0A9Q0LE92_ANAIG</name>
<evidence type="ECO:0000259" key="3">
    <source>
        <dbReference type="PROSITE" id="PS50089"/>
    </source>
</evidence>
<dbReference type="InterPro" id="IPR039301">
    <property type="entry name" value="Sip5/DA2"/>
</dbReference>
<protein>
    <submittedName>
        <fullName evidence="4">Protein sip5</fullName>
    </submittedName>
</protein>
<dbReference type="PANTHER" id="PTHR31315">
    <property type="entry name" value="PROTEIN SIP5"/>
    <property type="match status" value="1"/>
</dbReference>